<accession>A0ABS6EMI1</accession>
<dbReference type="EMBL" id="JAHLQF010000006">
    <property type="protein sequence ID" value="MBU5486439.1"/>
    <property type="molecule type" value="Genomic_DNA"/>
</dbReference>
<sequence>MRIGDLIKTKRMEKGLSQDQLAQLIGSTQRVVSNWEANKNEPSPVYIPKLSNTLNIPLEELTSTPELFSDFAEKKEDNKLLQLINALHETEVITSDNIDENTQAIIISMVKKYLKEKEGRD</sequence>
<dbReference type="SMART" id="SM00530">
    <property type="entry name" value="HTH_XRE"/>
    <property type="match status" value="1"/>
</dbReference>
<dbReference type="PANTHER" id="PTHR46558">
    <property type="entry name" value="TRACRIPTIONAL REGULATORY PROTEIN-RELATED-RELATED"/>
    <property type="match status" value="1"/>
</dbReference>
<dbReference type="Pfam" id="PF01381">
    <property type="entry name" value="HTH_3"/>
    <property type="match status" value="1"/>
</dbReference>
<evidence type="ECO:0000313" key="3">
    <source>
        <dbReference type="EMBL" id="MBU5486439.1"/>
    </source>
</evidence>
<comment type="caution">
    <text evidence="3">The sequence shown here is derived from an EMBL/GenBank/DDBJ whole genome shotgun (WGS) entry which is preliminary data.</text>
</comment>
<dbReference type="InterPro" id="IPR001387">
    <property type="entry name" value="Cro/C1-type_HTH"/>
</dbReference>
<reference evidence="3 4" key="1">
    <citation type="submission" date="2021-06" db="EMBL/GenBank/DDBJ databases">
        <authorList>
            <person name="Sun Q."/>
            <person name="Li D."/>
        </authorList>
    </citation>
    <scope>NUCLEOTIDE SEQUENCE [LARGE SCALE GENOMIC DNA]</scope>
    <source>
        <strain evidence="3 4">MSJ-11</strain>
    </source>
</reference>
<evidence type="ECO:0000313" key="4">
    <source>
        <dbReference type="Proteomes" id="UP000726170"/>
    </source>
</evidence>
<dbReference type="PROSITE" id="PS50943">
    <property type="entry name" value="HTH_CROC1"/>
    <property type="match status" value="1"/>
</dbReference>
<dbReference type="Proteomes" id="UP000726170">
    <property type="component" value="Unassembled WGS sequence"/>
</dbReference>
<proteinExistence type="predicted"/>
<dbReference type="RefSeq" id="WP_216441041.1">
    <property type="nucleotide sequence ID" value="NZ_JAHLQF010000006.1"/>
</dbReference>
<name>A0ABS6EMI1_9CLOT</name>
<keyword evidence="4" id="KW-1185">Reference proteome</keyword>
<evidence type="ECO:0000259" key="2">
    <source>
        <dbReference type="PROSITE" id="PS50943"/>
    </source>
</evidence>
<dbReference type="PANTHER" id="PTHR46558:SF11">
    <property type="entry name" value="HTH-TYPE TRANSCRIPTIONAL REGULATOR XRE"/>
    <property type="match status" value="1"/>
</dbReference>
<keyword evidence="1" id="KW-0238">DNA-binding</keyword>
<protein>
    <submittedName>
        <fullName evidence="3">Helix-turn-helix transcriptional regulator</fullName>
    </submittedName>
</protein>
<feature type="domain" description="HTH cro/C1-type" evidence="2">
    <location>
        <begin position="7"/>
        <end position="61"/>
    </location>
</feature>
<organism evidence="3 4">
    <name type="scientific">Clostridium mobile</name>
    <dbReference type="NCBI Taxonomy" id="2841512"/>
    <lineage>
        <taxon>Bacteria</taxon>
        <taxon>Bacillati</taxon>
        <taxon>Bacillota</taxon>
        <taxon>Clostridia</taxon>
        <taxon>Eubacteriales</taxon>
        <taxon>Clostridiaceae</taxon>
        <taxon>Clostridium</taxon>
    </lineage>
</organism>
<gene>
    <name evidence="3" type="ORF">KQI86_19240</name>
</gene>
<evidence type="ECO:0000256" key="1">
    <source>
        <dbReference type="ARBA" id="ARBA00023125"/>
    </source>
</evidence>
<dbReference type="CDD" id="cd00093">
    <property type="entry name" value="HTH_XRE"/>
    <property type="match status" value="1"/>
</dbReference>